<comment type="catalytic activity">
    <reaction evidence="8">
        <text>apo-[ACP] + CoA = holo-[ACP] + adenosine 3',5'-bisphosphate + H(+)</text>
        <dbReference type="Rhea" id="RHEA:12068"/>
        <dbReference type="Rhea" id="RHEA-COMP:9685"/>
        <dbReference type="Rhea" id="RHEA-COMP:9690"/>
        <dbReference type="ChEBI" id="CHEBI:15378"/>
        <dbReference type="ChEBI" id="CHEBI:29999"/>
        <dbReference type="ChEBI" id="CHEBI:57287"/>
        <dbReference type="ChEBI" id="CHEBI:58343"/>
        <dbReference type="ChEBI" id="CHEBI:64479"/>
        <dbReference type="EC" id="2.7.8.7"/>
    </reaction>
</comment>
<accession>A0A3B0AYV3</accession>
<comment type="cofactor">
    <cofactor evidence="8">
        <name>Mg(2+)</name>
        <dbReference type="ChEBI" id="CHEBI:18420"/>
    </cofactor>
</comment>
<organism evidence="10 11">
    <name type="scientific">Paenibacillus ginsengarvi</name>
    <dbReference type="NCBI Taxonomy" id="400777"/>
    <lineage>
        <taxon>Bacteria</taxon>
        <taxon>Bacillati</taxon>
        <taxon>Bacillota</taxon>
        <taxon>Bacilli</taxon>
        <taxon>Bacillales</taxon>
        <taxon>Paenibacillaceae</taxon>
        <taxon>Paenibacillus</taxon>
    </lineage>
</organism>
<dbReference type="EC" id="2.7.8.7" evidence="8"/>
<proteinExistence type="inferred from homology"/>
<keyword evidence="6 8" id="KW-0443">Lipid metabolism</keyword>
<reference evidence="10 11" key="1">
    <citation type="journal article" date="2007" name="Int. J. Syst. Evol. Microbiol.">
        <title>Paenibacillus ginsengarvi sp. nov., isolated from soil from ginseng cultivation.</title>
        <authorList>
            <person name="Yoon M.H."/>
            <person name="Ten L.N."/>
            <person name="Im W.T."/>
        </authorList>
    </citation>
    <scope>NUCLEOTIDE SEQUENCE [LARGE SCALE GENOMIC DNA]</scope>
    <source>
        <strain evidence="10 11">KCTC 13059</strain>
    </source>
</reference>
<evidence type="ECO:0000313" key="11">
    <source>
        <dbReference type="Proteomes" id="UP000282311"/>
    </source>
</evidence>
<dbReference type="SUPFAM" id="SSF56214">
    <property type="entry name" value="4'-phosphopantetheinyl transferase"/>
    <property type="match status" value="1"/>
</dbReference>
<dbReference type="NCBIfam" id="TIGR00516">
    <property type="entry name" value="acpS"/>
    <property type="match status" value="1"/>
</dbReference>
<keyword evidence="8" id="KW-0963">Cytoplasm</keyword>
<evidence type="ECO:0000256" key="7">
    <source>
        <dbReference type="ARBA" id="ARBA00023160"/>
    </source>
</evidence>
<dbReference type="InterPro" id="IPR037143">
    <property type="entry name" value="4-PPantetheinyl_Trfase_dom_sf"/>
</dbReference>
<evidence type="ECO:0000256" key="8">
    <source>
        <dbReference type="HAMAP-Rule" id="MF_00101"/>
    </source>
</evidence>
<dbReference type="Pfam" id="PF01648">
    <property type="entry name" value="ACPS"/>
    <property type="match status" value="1"/>
</dbReference>
<evidence type="ECO:0000256" key="3">
    <source>
        <dbReference type="ARBA" id="ARBA00022723"/>
    </source>
</evidence>
<evidence type="ECO:0000256" key="4">
    <source>
        <dbReference type="ARBA" id="ARBA00022832"/>
    </source>
</evidence>
<comment type="caution">
    <text evidence="10">The sequence shown here is derived from an EMBL/GenBank/DDBJ whole genome shotgun (WGS) entry which is preliminary data.</text>
</comment>
<feature type="binding site" evidence="8">
    <location>
        <position position="60"/>
    </location>
    <ligand>
        <name>Mg(2+)</name>
        <dbReference type="ChEBI" id="CHEBI:18420"/>
    </ligand>
</feature>
<gene>
    <name evidence="8 10" type="primary">acpS</name>
    <name evidence="10" type="ORF">D7M11_33115</name>
</gene>
<feature type="domain" description="4'-phosphopantetheinyl transferase" evidence="9">
    <location>
        <begin position="4"/>
        <end position="106"/>
    </location>
</feature>
<feature type="binding site" evidence="8">
    <location>
        <position position="8"/>
    </location>
    <ligand>
        <name>Mg(2+)</name>
        <dbReference type="ChEBI" id="CHEBI:18420"/>
    </ligand>
</feature>
<dbReference type="InterPro" id="IPR008278">
    <property type="entry name" value="4-PPantetheinyl_Trfase_dom"/>
</dbReference>
<keyword evidence="2 8" id="KW-0808">Transferase</keyword>
<evidence type="ECO:0000313" key="10">
    <source>
        <dbReference type="EMBL" id="RKN65127.1"/>
    </source>
</evidence>
<keyword evidence="11" id="KW-1185">Reference proteome</keyword>
<protein>
    <recommendedName>
        <fullName evidence="8">Holo-[acyl-carrier-protein] synthase</fullName>
        <shortName evidence="8">Holo-ACP synthase</shortName>
        <ecNumber evidence="8">2.7.8.7</ecNumber>
    </recommendedName>
    <alternativeName>
        <fullName evidence="8">4'-phosphopantetheinyl transferase AcpS</fullName>
    </alternativeName>
</protein>
<dbReference type="EMBL" id="RBAH01000039">
    <property type="protein sequence ID" value="RKN65127.1"/>
    <property type="molecule type" value="Genomic_DNA"/>
</dbReference>
<dbReference type="Gene3D" id="3.90.470.20">
    <property type="entry name" value="4'-phosphopantetheinyl transferase domain"/>
    <property type="match status" value="1"/>
</dbReference>
<dbReference type="GO" id="GO:0000287">
    <property type="term" value="F:magnesium ion binding"/>
    <property type="evidence" value="ECO:0007669"/>
    <property type="project" value="UniProtKB-UniRule"/>
</dbReference>
<dbReference type="HAMAP" id="MF_00101">
    <property type="entry name" value="AcpS"/>
    <property type="match status" value="1"/>
</dbReference>
<dbReference type="InterPro" id="IPR004568">
    <property type="entry name" value="Ppantetheine-prot_Trfase_dom"/>
</dbReference>
<comment type="function">
    <text evidence="8">Transfers the 4'-phosphopantetheine moiety from coenzyme A to a Ser of acyl-carrier-protein.</text>
</comment>
<dbReference type="AlphaFoldDB" id="A0A3B0AYV3"/>
<evidence type="ECO:0000256" key="2">
    <source>
        <dbReference type="ARBA" id="ARBA00022679"/>
    </source>
</evidence>
<keyword evidence="3 8" id="KW-0479">Metal-binding</keyword>
<keyword evidence="1 8" id="KW-0444">Lipid biosynthesis</keyword>
<sequence>MIAGVGIDLLDIDRVKRLLEQSHGERFVERVLTPEERELAARRGRARLAEFVAGRFAAKEAVVKALGCGIGREVGFQDISILPDECGKPECRLSGAAWERLGRAQPLRLHLSITHSATTAGAYAVAETE</sequence>
<dbReference type="GO" id="GO:0008897">
    <property type="term" value="F:holo-[acyl-carrier-protein] synthase activity"/>
    <property type="evidence" value="ECO:0007669"/>
    <property type="project" value="UniProtKB-UniRule"/>
</dbReference>
<dbReference type="RefSeq" id="WP_120751556.1">
    <property type="nucleotide sequence ID" value="NZ_RBAH01000039.1"/>
</dbReference>
<evidence type="ECO:0000256" key="5">
    <source>
        <dbReference type="ARBA" id="ARBA00022842"/>
    </source>
</evidence>
<dbReference type="GO" id="GO:0005737">
    <property type="term" value="C:cytoplasm"/>
    <property type="evidence" value="ECO:0007669"/>
    <property type="project" value="UniProtKB-SubCell"/>
</dbReference>
<dbReference type="GO" id="GO:0006633">
    <property type="term" value="P:fatty acid biosynthetic process"/>
    <property type="evidence" value="ECO:0007669"/>
    <property type="project" value="UniProtKB-UniRule"/>
</dbReference>
<dbReference type="InterPro" id="IPR002582">
    <property type="entry name" value="ACPS"/>
</dbReference>
<dbReference type="Proteomes" id="UP000282311">
    <property type="component" value="Unassembled WGS sequence"/>
</dbReference>
<comment type="similarity">
    <text evidence="8">Belongs to the P-Pant transferase superfamily. AcpS family.</text>
</comment>
<name>A0A3B0AYV3_9BACL</name>
<dbReference type="OrthoDB" id="517356at2"/>
<keyword evidence="5 8" id="KW-0460">Magnesium</keyword>
<evidence type="ECO:0000256" key="1">
    <source>
        <dbReference type="ARBA" id="ARBA00022516"/>
    </source>
</evidence>
<evidence type="ECO:0000259" key="9">
    <source>
        <dbReference type="Pfam" id="PF01648"/>
    </source>
</evidence>
<comment type="subcellular location">
    <subcellularLocation>
        <location evidence="8">Cytoplasm</location>
    </subcellularLocation>
</comment>
<keyword evidence="7 8" id="KW-0275">Fatty acid biosynthesis</keyword>
<evidence type="ECO:0000256" key="6">
    <source>
        <dbReference type="ARBA" id="ARBA00023098"/>
    </source>
</evidence>
<keyword evidence="4 8" id="KW-0276">Fatty acid metabolism</keyword>
<dbReference type="NCBIfam" id="TIGR00556">
    <property type="entry name" value="pantethn_trn"/>
    <property type="match status" value="1"/>
</dbReference>